<proteinExistence type="predicted"/>
<dbReference type="EMBL" id="MU069544">
    <property type="protein sequence ID" value="KAF5839405.1"/>
    <property type="molecule type" value="Genomic_DNA"/>
</dbReference>
<comment type="caution">
    <text evidence="1">The sequence shown here is derived from an EMBL/GenBank/DDBJ whole genome shotgun (WGS) entry which is preliminary data.</text>
</comment>
<gene>
    <name evidence="1" type="ORF">DUNSADRAFT_807</name>
</gene>
<dbReference type="Proteomes" id="UP000815325">
    <property type="component" value="Unassembled WGS sequence"/>
</dbReference>
<organism evidence="1 2">
    <name type="scientific">Dunaliella salina</name>
    <name type="common">Green alga</name>
    <name type="synonym">Protococcus salinus</name>
    <dbReference type="NCBI Taxonomy" id="3046"/>
    <lineage>
        <taxon>Eukaryota</taxon>
        <taxon>Viridiplantae</taxon>
        <taxon>Chlorophyta</taxon>
        <taxon>core chlorophytes</taxon>
        <taxon>Chlorophyceae</taxon>
        <taxon>CS clade</taxon>
        <taxon>Chlamydomonadales</taxon>
        <taxon>Dunaliellaceae</taxon>
        <taxon>Dunaliella</taxon>
    </lineage>
</organism>
<accession>A0ABQ7GXS2</accession>
<evidence type="ECO:0000313" key="2">
    <source>
        <dbReference type="Proteomes" id="UP000815325"/>
    </source>
</evidence>
<reference evidence="1" key="1">
    <citation type="submission" date="2017-08" db="EMBL/GenBank/DDBJ databases">
        <authorList>
            <person name="Polle J.E."/>
            <person name="Barry K."/>
            <person name="Cushman J."/>
            <person name="Schmutz J."/>
            <person name="Tran D."/>
            <person name="Hathwaick L.T."/>
            <person name="Yim W.C."/>
            <person name="Jenkins J."/>
            <person name="Mckie-Krisberg Z.M."/>
            <person name="Prochnik S."/>
            <person name="Lindquist E."/>
            <person name="Dockter R.B."/>
            <person name="Adam C."/>
            <person name="Molina H."/>
            <person name="Bunkerborg J."/>
            <person name="Jin E."/>
            <person name="Buchheim M."/>
            <person name="Magnuson J."/>
        </authorList>
    </citation>
    <scope>NUCLEOTIDE SEQUENCE</scope>
    <source>
        <strain evidence="1">CCAP 19/18</strain>
    </source>
</reference>
<evidence type="ECO:0000313" key="1">
    <source>
        <dbReference type="EMBL" id="KAF5839405.1"/>
    </source>
</evidence>
<keyword evidence="2" id="KW-1185">Reference proteome</keyword>
<protein>
    <submittedName>
        <fullName evidence="1">Uncharacterized protein</fullName>
    </submittedName>
</protein>
<sequence length="792" mass="90604">MDSVREFHRLEEALRQGKKIQGGGSDVCPLRPGFAICGQTGVGKSSAIAALYLAHLLTPEEYEEYQQDVRCWEDLECEQTLRALSMDNMSTRQITMPMRLYTDATLQFSQKASNMVLGDLQVFHNYGLPNQTYSAPRLDLPSIGGTGNVGSTLPAALSFGSEPQLLVIFMSEEELVDQLLLYLSYVGQQTLGKRNKDEVQAFKQLWDAVVKDEARDEQGQARLKMTVESMGQQYKPPLKPIVHEALGTSHLFRTRREGCKPDLYAELHFISLVQQLLMKRDAVERLRPSHRMCVELLKEEAKDGLWADCHGASELLAIQACVKVLDLFVPSHLLHAFNTKLEDSIGAGDGVKMRVQRQNAKEAVLDNMVVMLDRVLEGSDTVQKYLELSPFIQRWIRAGIHGCIGTPPQLAFMFIPERLDGLLNWEDAEDYYKYSKEGDRSNGSLLNAANVREFHEYLEKEVLAEKVATIRDNVRELFAKMIHTAEPDLSDNQRRDHVERLLQKVTIFYCLPFLGTMALHQLTSAGQHGQVFVKGFTHEHLENILRFSQLSTLMAILAGPWIRKKDEMYSKIRETADDEIRQAQERVATIDFMTARVMKISLKKKWSKASRELQNNLFGTDSNCMKEIQSGQRRCVSWLERRLQCLIPDWKDVESNTRRTLNRNYGLERLKVNERDLLEEYLRPEHELEHPCLPVARVLREEVASLVDALLRSELKPLILELHDHLKGMMTGPVTQTFQTYFCDDPGQYDTLKDILEPHLQSQLSRLLTRSNVRIKLDADTVKRYSPDQAQE</sequence>
<name>A0ABQ7GXS2_DUNSA</name>